<sequence length="68" mass="7241">MERYGQVRQLMRRPGWLAQYPAVAGAVLLPLAGGWLGWWVRHHPLGAVLGAVAGLLVAVGLVVLVESG</sequence>
<accession>A0ABZ1W5M2</accession>
<dbReference type="RefSeq" id="WP_329499246.1">
    <property type="nucleotide sequence ID" value="NZ_CP108460.1"/>
</dbReference>
<protein>
    <recommendedName>
        <fullName evidence="4">Adenosylcobinamide-GDP ribazoletransferase</fullName>
    </recommendedName>
</protein>
<dbReference type="Proteomes" id="UP001432014">
    <property type="component" value="Chromosome"/>
</dbReference>
<evidence type="ECO:0008006" key="4">
    <source>
        <dbReference type="Google" id="ProtNLM"/>
    </source>
</evidence>
<evidence type="ECO:0000313" key="3">
    <source>
        <dbReference type="Proteomes" id="UP001432014"/>
    </source>
</evidence>
<keyword evidence="1" id="KW-0812">Transmembrane</keyword>
<feature type="transmembrane region" description="Helical" evidence="1">
    <location>
        <begin position="20"/>
        <end position="39"/>
    </location>
</feature>
<feature type="transmembrane region" description="Helical" evidence="1">
    <location>
        <begin position="45"/>
        <end position="65"/>
    </location>
</feature>
<reference evidence="2 3" key="1">
    <citation type="submission" date="2022-10" db="EMBL/GenBank/DDBJ databases">
        <title>The complete genomes of actinobacterial strains from the NBC collection.</title>
        <authorList>
            <person name="Joergensen T.S."/>
            <person name="Alvarez Arevalo M."/>
            <person name="Sterndorff E.B."/>
            <person name="Faurdal D."/>
            <person name="Vuksanovic O."/>
            <person name="Mourched A.-S."/>
            <person name="Charusanti P."/>
            <person name="Shaw S."/>
            <person name="Blin K."/>
            <person name="Weber T."/>
        </authorList>
    </citation>
    <scope>NUCLEOTIDE SEQUENCE [LARGE SCALE GENOMIC DNA]</scope>
    <source>
        <strain evidence="2 3">NBC_01247</strain>
    </source>
</reference>
<gene>
    <name evidence="2" type="ORF">OG469_11775</name>
</gene>
<evidence type="ECO:0000313" key="2">
    <source>
        <dbReference type="EMBL" id="WUS56147.1"/>
    </source>
</evidence>
<keyword evidence="3" id="KW-1185">Reference proteome</keyword>
<name>A0ABZ1W5M2_9ACTN</name>
<organism evidence="2 3">
    <name type="scientific">Kitasatospora herbaricolor</name>
    <dbReference type="NCBI Taxonomy" id="68217"/>
    <lineage>
        <taxon>Bacteria</taxon>
        <taxon>Bacillati</taxon>
        <taxon>Actinomycetota</taxon>
        <taxon>Actinomycetes</taxon>
        <taxon>Kitasatosporales</taxon>
        <taxon>Streptomycetaceae</taxon>
        <taxon>Kitasatospora</taxon>
    </lineage>
</organism>
<keyword evidence="1" id="KW-0472">Membrane</keyword>
<dbReference type="EMBL" id="CP108482">
    <property type="protein sequence ID" value="WUS56147.1"/>
    <property type="molecule type" value="Genomic_DNA"/>
</dbReference>
<evidence type="ECO:0000256" key="1">
    <source>
        <dbReference type="SAM" id="Phobius"/>
    </source>
</evidence>
<keyword evidence="1" id="KW-1133">Transmembrane helix</keyword>
<proteinExistence type="predicted"/>